<feature type="coiled-coil region" evidence="2">
    <location>
        <begin position="147"/>
        <end position="219"/>
    </location>
</feature>
<evidence type="ECO:0000313" key="7">
    <source>
        <dbReference type="Proteomes" id="UP000478090"/>
    </source>
</evidence>
<evidence type="ECO:0000256" key="1">
    <source>
        <dbReference type="ARBA" id="ARBA00009477"/>
    </source>
</evidence>
<accession>A0ABW9VRJ8</accession>
<dbReference type="Gene3D" id="2.40.420.20">
    <property type="match status" value="1"/>
</dbReference>
<comment type="caution">
    <text evidence="6">The sequence shown here is derived from an EMBL/GenBank/DDBJ whole genome shotgun (WGS) entry which is preliminary data.</text>
</comment>
<dbReference type="PANTHER" id="PTHR30469:SF38">
    <property type="entry name" value="HLYD FAMILY SECRETION PROTEIN"/>
    <property type="match status" value="1"/>
</dbReference>
<dbReference type="Gene3D" id="2.40.50.100">
    <property type="match status" value="1"/>
</dbReference>
<evidence type="ECO:0000256" key="3">
    <source>
        <dbReference type="SAM" id="Phobius"/>
    </source>
</evidence>
<feature type="domain" description="CusB-like beta-barrel" evidence="4">
    <location>
        <begin position="275"/>
        <end position="348"/>
    </location>
</feature>
<name>A0ABW9VRJ8_9BURK</name>
<evidence type="ECO:0000313" key="6">
    <source>
        <dbReference type="EMBL" id="MYM41881.1"/>
    </source>
</evidence>
<reference evidence="6 7" key="1">
    <citation type="submission" date="2019-12" db="EMBL/GenBank/DDBJ databases">
        <title>Novel species isolated from a subtropical stream in China.</title>
        <authorList>
            <person name="Lu H."/>
        </authorList>
    </citation>
    <scope>NUCLEOTIDE SEQUENCE [LARGE SCALE GENOMIC DNA]</scope>
    <source>
        <strain evidence="6 7">CY13W</strain>
    </source>
</reference>
<dbReference type="Pfam" id="PF25954">
    <property type="entry name" value="Beta-barrel_RND_2"/>
    <property type="match status" value="1"/>
</dbReference>
<protein>
    <submittedName>
        <fullName evidence="6">Efflux RND transporter periplasmic adaptor subunit</fullName>
    </submittedName>
</protein>
<evidence type="ECO:0000259" key="5">
    <source>
        <dbReference type="Pfam" id="PF25989"/>
    </source>
</evidence>
<comment type="similarity">
    <text evidence="1">Belongs to the membrane fusion protein (MFP) (TC 8.A.1) family.</text>
</comment>
<organism evidence="6 7">
    <name type="scientific">Duganella qianjiadongensis</name>
    <dbReference type="NCBI Taxonomy" id="2692176"/>
    <lineage>
        <taxon>Bacteria</taxon>
        <taxon>Pseudomonadati</taxon>
        <taxon>Pseudomonadota</taxon>
        <taxon>Betaproteobacteria</taxon>
        <taxon>Burkholderiales</taxon>
        <taxon>Oxalobacteraceae</taxon>
        <taxon>Telluria group</taxon>
        <taxon>Duganella</taxon>
    </lineage>
</organism>
<dbReference type="NCBIfam" id="TIGR01730">
    <property type="entry name" value="RND_mfp"/>
    <property type="match status" value="1"/>
</dbReference>
<dbReference type="Gene3D" id="2.40.30.170">
    <property type="match status" value="1"/>
</dbReference>
<dbReference type="Proteomes" id="UP000478090">
    <property type="component" value="Unassembled WGS sequence"/>
</dbReference>
<evidence type="ECO:0000256" key="2">
    <source>
        <dbReference type="SAM" id="Coils"/>
    </source>
</evidence>
<keyword evidence="3" id="KW-0812">Transmembrane</keyword>
<keyword evidence="7" id="KW-1185">Reference proteome</keyword>
<dbReference type="Gene3D" id="1.10.287.470">
    <property type="entry name" value="Helix hairpin bin"/>
    <property type="match status" value="1"/>
</dbReference>
<proteinExistence type="inferred from homology"/>
<gene>
    <name evidence="6" type="ORF">GTP27_21485</name>
</gene>
<dbReference type="PANTHER" id="PTHR30469">
    <property type="entry name" value="MULTIDRUG RESISTANCE PROTEIN MDTA"/>
    <property type="match status" value="1"/>
</dbReference>
<dbReference type="InterPro" id="IPR058792">
    <property type="entry name" value="Beta-barrel_RND_2"/>
</dbReference>
<feature type="transmembrane region" description="Helical" evidence="3">
    <location>
        <begin position="52"/>
        <end position="73"/>
    </location>
</feature>
<sequence>MWFFLHYAERILSDSAVRPCEDNVSTPDISRLKIERSASGQIAGTGRSKRRWLRIVLLLAALGLGASVALGRFSGKAPVETVTVALSYPSQSYTLLNATGYVVAQRKASLSSKATGRLEWLGVLEGSPIKKDEIVARLENRDVSATLGQAQANIKVAQANLDQGQAELADAQASFQRTGELLAQKFITAAAFDAAQARLNKARANIAGYQAAIAAAKANAQVAQVALDQTLIRAPFDGVVLTKNANEGDNITPYSSAADSKGAVVTIADMSTLEVEADVSESNLSKIRVDQPADITLDAFPELHLAGTVSRMVPTIDRSKATLLVKVRFSDHDPRVLPDMSAKVAFLSKAVPPQDRQPVTTVQASAITTRDGKPVVFLLEGEKVRLVAVTLGRKLGELVEVQGVKAGDKVVLTPDAKLQDGAAVSLNKK</sequence>
<dbReference type="InterPro" id="IPR058637">
    <property type="entry name" value="YknX-like_C"/>
</dbReference>
<keyword evidence="3" id="KW-1133">Transmembrane helix</keyword>
<dbReference type="EMBL" id="WWCM01000024">
    <property type="protein sequence ID" value="MYM41881.1"/>
    <property type="molecule type" value="Genomic_DNA"/>
</dbReference>
<evidence type="ECO:0000259" key="4">
    <source>
        <dbReference type="Pfam" id="PF25954"/>
    </source>
</evidence>
<dbReference type="InterPro" id="IPR006143">
    <property type="entry name" value="RND_pump_MFP"/>
</dbReference>
<dbReference type="Pfam" id="PF25989">
    <property type="entry name" value="YknX_C"/>
    <property type="match status" value="1"/>
</dbReference>
<keyword evidence="3" id="KW-0472">Membrane</keyword>
<feature type="domain" description="YknX-like C-terminal permuted SH3-like" evidence="5">
    <location>
        <begin position="360"/>
        <end position="425"/>
    </location>
</feature>
<dbReference type="SUPFAM" id="SSF111369">
    <property type="entry name" value="HlyD-like secretion proteins"/>
    <property type="match status" value="1"/>
</dbReference>
<keyword evidence="2" id="KW-0175">Coiled coil</keyword>